<evidence type="ECO:0000313" key="8">
    <source>
        <dbReference type="Proteomes" id="UP000003039"/>
    </source>
</evidence>
<feature type="transmembrane region" description="Helical" evidence="6">
    <location>
        <begin position="7"/>
        <end position="23"/>
    </location>
</feature>
<keyword evidence="3" id="KW-1043">Host membrane</keyword>
<evidence type="ECO:0000313" key="7">
    <source>
        <dbReference type="EMBL" id="EED67515.1"/>
    </source>
</evidence>
<reference evidence="7 8" key="1">
    <citation type="journal article" date="2004" name="Appl. Environ. Microbiol.">
        <title>Mineralization of individual congeners of linear alkylbenzenesulfonate by defined pairs of heterotrophic bacteria.</title>
        <authorList>
            <person name="Schleheck D."/>
            <person name="Knepper T.P."/>
            <person name="Fischer K."/>
            <person name="Cook A.M."/>
        </authorList>
    </citation>
    <scope>NUCLEOTIDE SEQUENCE [LARGE SCALE GENOMIC DNA]</scope>
    <source>
        <strain evidence="8">DSM 14576 / KF-1</strain>
    </source>
</reference>
<dbReference type="InterPro" id="IPR035210">
    <property type="entry name" value="DUF5455"/>
</dbReference>
<keyword evidence="5 6" id="KW-0472">Membrane</keyword>
<dbReference type="AlphaFoldDB" id="B7WUK2"/>
<comment type="subcellular location">
    <subcellularLocation>
        <location evidence="1">Host membrane</location>
    </subcellularLocation>
</comment>
<dbReference type="EMBL" id="AAUJ02000001">
    <property type="protein sequence ID" value="EED67515.1"/>
    <property type="molecule type" value="Genomic_DNA"/>
</dbReference>
<sequence length="110" mass="11794">MALIGGLISNLLVGLVNWFAQYFGRKVAFGAATVTAMTGLTVALFVFMRGIVGPLISQLDGTMTGMFMEAMQIVIPPVAPGCLSTYFVVWSAATAYTWQRDLIHLFAKAG</sequence>
<feature type="transmembrane region" description="Helical" evidence="6">
    <location>
        <begin position="73"/>
        <end position="93"/>
    </location>
</feature>
<evidence type="ECO:0000256" key="2">
    <source>
        <dbReference type="ARBA" id="ARBA00022692"/>
    </source>
</evidence>
<proteinExistence type="predicted"/>
<comment type="caution">
    <text evidence="7">The sequence shown here is derived from an EMBL/GenBank/DDBJ whole genome shotgun (WGS) entry which is preliminary data.</text>
</comment>
<keyword evidence="4 6" id="KW-1133">Transmembrane helix</keyword>
<keyword evidence="2 6" id="KW-0812">Transmembrane</keyword>
<name>B7WUK2_COMTK</name>
<evidence type="ECO:0000256" key="3">
    <source>
        <dbReference type="ARBA" id="ARBA00022870"/>
    </source>
</evidence>
<gene>
    <name evidence="7" type="ORF">CtesDRAFT_PD2461</name>
</gene>
<evidence type="ECO:0000256" key="4">
    <source>
        <dbReference type="ARBA" id="ARBA00022989"/>
    </source>
</evidence>
<dbReference type="GO" id="GO:0033644">
    <property type="term" value="C:host cell membrane"/>
    <property type="evidence" value="ECO:0007669"/>
    <property type="project" value="UniProtKB-SubCell"/>
</dbReference>
<evidence type="ECO:0000256" key="5">
    <source>
        <dbReference type="ARBA" id="ARBA00023136"/>
    </source>
</evidence>
<feature type="transmembrane region" description="Helical" evidence="6">
    <location>
        <begin position="29"/>
        <end position="52"/>
    </location>
</feature>
<accession>B7WUK2</accession>
<organism evidence="7 8">
    <name type="scientific">Comamonas testosteroni (strain DSM 14576 / KF-1)</name>
    <name type="common">Pseudomonas testosteroni</name>
    <dbReference type="NCBI Taxonomy" id="399795"/>
    <lineage>
        <taxon>Bacteria</taxon>
        <taxon>Pseudomonadati</taxon>
        <taxon>Pseudomonadota</taxon>
        <taxon>Betaproteobacteria</taxon>
        <taxon>Burkholderiales</taxon>
        <taxon>Comamonadaceae</taxon>
        <taxon>Comamonas</taxon>
    </lineage>
</organism>
<dbReference type="RefSeq" id="WP_003055222.1">
    <property type="nucleotide sequence ID" value="NZ_AAUJ02000001.1"/>
</dbReference>
<dbReference type="Proteomes" id="UP000003039">
    <property type="component" value="Unassembled WGS sequence"/>
</dbReference>
<dbReference type="OrthoDB" id="8798802at2"/>
<evidence type="ECO:0000256" key="1">
    <source>
        <dbReference type="ARBA" id="ARBA00004551"/>
    </source>
</evidence>
<evidence type="ECO:0000256" key="6">
    <source>
        <dbReference type="SAM" id="Phobius"/>
    </source>
</evidence>
<protein>
    <submittedName>
        <fullName evidence="7">Uncharacterized protein</fullName>
    </submittedName>
</protein>
<dbReference type="Pfam" id="PF17537">
    <property type="entry name" value="DUF5455"/>
    <property type="match status" value="1"/>
</dbReference>